<reference evidence="1 2" key="1">
    <citation type="journal article" date="2010" name="Nature">
        <title>Genome sequence of the palaeopolyploid soybean.</title>
        <authorList>
            <person name="Schmutz J."/>
            <person name="Cannon S.B."/>
            <person name="Schlueter J."/>
            <person name="Ma J."/>
            <person name="Mitros T."/>
            <person name="Nelson W."/>
            <person name="Hyten D.L."/>
            <person name="Song Q."/>
            <person name="Thelen J.J."/>
            <person name="Cheng J."/>
            <person name="Xu D."/>
            <person name="Hellsten U."/>
            <person name="May G.D."/>
            <person name="Yu Y."/>
            <person name="Sakurai T."/>
            <person name="Umezawa T."/>
            <person name="Bhattacharyya M.K."/>
            <person name="Sandhu D."/>
            <person name="Valliyodan B."/>
            <person name="Lindquist E."/>
            <person name="Peto M."/>
            <person name="Grant D."/>
            <person name="Shu S."/>
            <person name="Goodstein D."/>
            <person name="Barry K."/>
            <person name="Futrell-Griggs M."/>
            <person name="Abernathy B."/>
            <person name="Du J."/>
            <person name="Tian Z."/>
            <person name="Zhu L."/>
            <person name="Gill N."/>
            <person name="Joshi T."/>
            <person name="Libault M."/>
            <person name="Sethuraman A."/>
            <person name="Zhang X.-C."/>
            <person name="Shinozaki K."/>
            <person name="Nguyen H.T."/>
            <person name="Wing R.A."/>
            <person name="Cregan P."/>
            <person name="Specht J."/>
            <person name="Grimwood J."/>
            <person name="Rokhsar D."/>
            <person name="Stacey G."/>
            <person name="Shoemaker R.C."/>
            <person name="Jackson S.A."/>
        </authorList>
    </citation>
    <scope>NUCLEOTIDE SEQUENCE</scope>
    <source>
        <strain evidence="2">cv. Williams 82</strain>
        <tissue evidence="1">Callus</tissue>
    </source>
</reference>
<accession>A0A0R0EX41</accession>
<dbReference type="InterPro" id="IPR036047">
    <property type="entry name" value="F-box-like_dom_sf"/>
</dbReference>
<sequence>MDNIEPGGNVSLFNLQEPVLDCILKLLSPMGLIRMPEVCTFFRDRCGSDPLWEVHMKKKWGGVIGDVAYKEWQRHITKAKEKGINQSNQHNIQNGSVGSFRGNWPMLYLRSYLEDCRHLNSSLVNSFMMTLYFSLENGNFWFPAQTFTLRAPPVDTPACDGHMSDCLQDLKPGDHIEIEWKASRDIPYCRFHATASLIRC</sequence>
<organism evidence="1">
    <name type="scientific">Glycine max</name>
    <name type="common">Soybean</name>
    <name type="synonym">Glycine hispida</name>
    <dbReference type="NCBI Taxonomy" id="3847"/>
    <lineage>
        <taxon>Eukaryota</taxon>
        <taxon>Viridiplantae</taxon>
        <taxon>Streptophyta</taxon>
        <taxon>Embryophyta</taxon>
        <taxon>Tracheophyta</taxon>
        <taxon>Spermatophyta</taxon>
        <taxon>Magnoliopsida</taxon>
        <taxon>eudicotyledons</taxon>
        <taxon>Gunneridae</taxon>
        <taxon>Pentapetalae</taxon>
        <taxon>rosids</taxon>
        <taxon>fabids</taxon>
        <taxon>Fabales</taxon>
        <taxon>Fabaceae</taxon>
        <taxon>Papilionoideae</taxon>
        <taxon>50 kb inversion clade</taxon>
        <taxon>NPAAA clade</taxon>
        <taxon>indigoferoid/millettioid clade</taxon>
        <taxon>Phaseoleae</taxon>
        <taxon>Glycine</taxon>
        <taxon>Glycine subgen. Soja</taxon>
    </lineage>
</organism>
<evidence type="ECO:0000313" key="1">
    <source>
        <dbReference type="EMBL" id="KRG95096.1"/>
    </source>
</evidence>
<name>A0A0R0EX41_SOYBN</name>
<evidence type="ECO:0008006" key="4">
    <source>
        <dbReference type="Google" id="ProtNLM"/>
    </source>
</evidence>
<reference evidence="1" key="3">
    <citation type="submission" date="2018-07" db="EMBL/GenBank/DDBJ databases">
        <title>WGS assembly of Glycine max.</title>
        <authorList>
            <person name="Schmutz J."/>
            <person name="Cannon S."/>
            <person name="Schlueter J."/>
            <person name="Ma J."/>
            <person name="Mitros T."/>
            <person name="Nelson W."/>
            <person name="Hyten D."/>
            <person name="Song Q."/>
            <person name="Thelen J."/>
            <person name="Cheng J."/>
            <person name="Xu D."/>
            <person name="Hellsten U."/>
            <person name="May G."/>
            <person name="Yu Y."/>
            <person name="Sakurai T."/>
            <person name="Umezawa T."/>
            <person name="Bhattacharyya M."/>
            <person name="Sandhu D."/>
            <person name="Valliyodan B."/>
            <person name="Lindquist E."/>
            <person name="Peto M."/>
            <person name="Grant D."/>
            <person name="Shu S."/>
            <person name="Goodstein D."/>
            <person name="Barry K."/>
            <person name="Futrell-Griggs M."/>
            <person name="Abernathy B."/>
            <person name="Du J."/>
            <person name="Tian Z."/>
            <person name="Zhu L."/>
            <person name="Gill N."/>
            <person name="Joshi T."/>
            <person name="Libault M."/>
            <person name="Sethuraman A."/>
            <person name="Zhang X."/>
            <person name="Shinozaki K."/>
            <person name="Nguyen H."/>
            <person name="Wing R."/>
            <person name="Cregan P."/>
            <person name="Specht J."/>
            <person name="Grimwood J."/>
            <person name="Rokhsar D."/>
            <person name="Stacey G."/>
            <person name="Shoemaker R."/>
            <person name="Jackson S."/>
        </authorList>
    </citation>
    <scope>NUCLEOTIDE SEQUENCE</scope>
    <source>
        <tissue evidence="1">Callus</tissue>
    </source>
</reference>
<dbReference type="AlphaFoldDB" id="A0A0R0EX41"/>
<dbReference type="OMA" id="HIEIEWK"/>
<dbReference type="Gramene" id="KRG95096">
    <property type="protein sequence ID" value="KRG95096"/>
    <property type="gene ID" value="GLYMA_19G129700"/>
</dbReference>
<dbReference type="STRING" id="3847.A0A0R0EX41"/>
<dbReference type="Proteomes" id="UP000008827">
    <property type="component" value="Chromosome 19"/>
</dbReference>
<evidence type="ECO:0000313" key="2">
    <source>
        <dbReference type="EnsemblPlants" id="KRG95096"/>
    </source>
</evidence>
<proteinExistence type="predicted"/>
<gene>
    <name evidence="1" type="ORF">GLYMA_19G129700</name>
</gene>
<dbReference type="PANTHER" id="PTHR31482:SF11">
    <property type="entry name" value="CYCLIN-LIKE F-BOX"/>
    <property type="match status" value="1"/>
</dbReference>
<keyword evidence="3" id="KW-1185">Reference proteome</keyword>
<dbReference type="InParanoid" id="A0A0R0EX41"/>
<evidence type="ECO:0000313" key="3">
    <source>
        <dbReference type="Proteomes" id="UP000008827"/>
    </source>
</evidence>
<protein>
    <recommendedName>
        <fullName evidence="4">F-box domain-containing protein</fullName>
    </recommendedName>
</protein>
<reference evidence="2" key="2">
    <citation type="submission" date="2018-02" db="UniProtKB">
        <authorList>
            <consortium name="EnsemblPlants"/>
        </authorList>
    </citation>
    <scope>IDENTIFICATION</scope>
    <source>
        <strain evidence="2">Williams 82</strain>
    </source>
</reference>
<dbReference type="EnsemblPlants" id="KRG95096">
    <property type="protein sequence ID" value="KRG95096"/>
    <property type="gene ID" value="GLYMA_19G129700"/>
</dbReference>
<dbReference type="SUPFAM" id="SSF81383">
    <property type="entry name" value="F-box domain"/>
    <property type="match status" value="1"/>
</dbReference>
<dbReference type="PANTHER" id="PTHR31482">
    <property type="entry name" value="ESTS AU081301(E20138)"/>
    <property type="match status" value="1"/>
</dbReference>
<dbReference type="EMBL" id="CM000852">
    <property type="protein sequence ID" value="KRG95096.1"/>
    <property type="molecule type" value="Genomic_DNA"/>
</dbReference>